<feature type="region of interest" description="Disordered" evidence="1">
    <location>
        <begin position="72"/>
        <end position="107"/>
    </location>
</feature>
<reference evidence="2" key="1">
    <citation type="submission" date="2020-05" db="EMBL/GenBank/DDBJ databases">
        <authorList>
            <person name="Chiriac C."/>
            <person name="Salcher M."/>
            <person name="Ghai R."/>
            <person name="Kavagutti S V."/>
        </authorList>
    </citation>
    <scope>NUCLEOTIDE SEQUENCE</scope>
</reference>
<feature type="non-terminal residue" evidence="2">
    <location>
        <position position="1"/>
    </location>
</feature>
<sequence length="107" mass="11768">RKEDGKTVESRSVHIDGGHGIMNRNFMTPQGVATQVSDDDLAFLQTVNAFNEHVRLGFIAIEARKADEGKVVRNMKSRDGSAQITPDDYTKQGKKPPKVGLPSSDEE</sequence>
<organism evidence="2">
    <name type="scientific">uncultured Caudovirales phage</name>
    <dbReference type="NCBI Taxonomy" id="2100421"/>
    <lineage>
        <taxon>Viruses</taxon>
        <taxon>Duplodnaviria</taxon>
        <taxon>Heunggongvirae</taxon>
        <taxon>Uroviricota</taxon>
        <taxon>Caudoviricetes</taxon>
        <taxon>Peduoviridae</taxon>
        <taxon>Maltschvirus</taxon>
        <taxon>Maltschvirus maltsch</taxon>
    </lineage>
</organism>
<evidence type="ECO:0000256" key="1">
    <source>
        <dbReference type="SAM" id="MobiDB-lite"/>
    </source>
</evidence>
<accession>A0A6J7W6D1</accession>
<dbReference type="EMBL" id="LR798199">
    <property type="protein sequence ID" value="CAB5155323.1"/>
    <property type="molecule type" value="Genomic_DNA"/>
</dbReference>
<feature type="region of interest" description="Disordered" evidence="1">
    <location>
        <begin position="1"/>
        <end position="22"/>
    </location>
</feature>
<feature type="compositionally biased region" description="Basic and acidic residues" evidence="1">
    <location>
        <begin position="1"/>
        <end position="17"/>
    </location>
</feature>
<protein>
    <submittedName>
        <fullName evidence="2">Uncharacterized protein</fullName>
    </submittedName>
</protein>
<name>A0A6J7W6D1_9CAUD</name>
<proteinExistence type="predicted"/>
<evidence type="ECO:0000313" key="2">
    <source>
        <dbReference type="EMBL" id="CAB5155323.1"/>
    </source>
</evidence>
<gene>
    <name evidence="2" type="ORF">UFOVP150_1</name>
</gene>